<evidence type="ECO:0000313" key="1">
    <source>
        <dbReference type="EMBL" id="KAI3681246.1"/>
    </source>
</evidence>
<proteinExistence type="predicted"/>
<dbReference type="EMBL" id="CM042059">
    <property type="protein sequence ID" value="KAI3681246.1"/>
    <property type="molecule type" value="Genomic_DNA"/>
</dbReference>
<protein>
    <submittedName>
        <fullName evidence="1">Uncharacterized protein</fullName>
    </submittedName>
</protein>
<accession>A0ACB8Y8T8</accession>
<name>A0ACB8Y8T8_ARCLA</name>
<organism evidence="1 2">
    <name type="scientific">Arctium lappa</name>
    <name type="common">Greater burdock</name>
    <name type="synonym">Lappa major</name>
    <dbReference type="NCBI Taxonomy" id="4217"/>
    <lineage>
        <taxon>Eukaryota</taxon>
        <taxon>Viridiplantae</taxon>
        <taxon>Streptophyta</taxon>
        <taxon>Embryophyta</taxon>
        <taxon>Tracheophyta</taxon>
        <taxon>Spermatophyta</taxon>
        <taxon>Magnoliopsida</taxon>
        <taxon>eudicotyledons</taxon>
        <taxon>Gunneridae</taxon>
        <taxon>Pentapetalae</taxon>
        <taxon>asterids</taxon>
        <taxon>campanulids</taxon>
        <taxon>Asterales</taxon>
        <taxon>Asteraceae</taxon>
        <taxon>Carduoideae</taxon>
        <taxon>Cardueae</taxon>
        <taxon>Arctiinae</taxon>
        <taxon>Arctium</taxon>
    </lineage>
</organism>
<keyword evidence="2" id="KW-1185">Reference proteome</keyword>
<evidence type="ECO:0000313" key="2">
    <source>
        <dbReference type="Proteomes" id="UP001055879"/>
    </source>
</evidence>
<reference evidence="1 2" key="2">
    <citation type="journal article" date="2022" name="Mol. Ecol. Resour.">
        <title>The genomes of chicory, endive, great burdock and yacon provide insights into Asteraceae paleo-polyploidization history and plant inulin production.</title>
        <authorList>
            <person name="Fan W."/>
            <person name="Wang S."/>
            <person name="Wang H."/>
            <person name="Wang A."/>
            <person name="Jiang F."/>
            <person name="Liu H."/>
            <person name="Zhao H."/>
            <person name="Xu D."/>
            <person name="Zhang Y."/>
        </authorList>
    </citation>
    <scope>NUCLEOTIDE SEQUENCE [LARGE SCALE GENOMIC DNA]</scope>
    <source>
        <strain evidence="2">cv. Niubang</strain>
    </source>
</reference>
<sequence length="118" mass="12925">MDAPPITPTPLVEVAPPTVALCPDKRVIRVSSYYGSIAYSPEADEEILINSDRRLRILSGSQKLNYTHIVLSSFSNEVTEVQTFVASHGDIHRVSTTVEDSIQVEDYSNDSDSATPSD</sequence>
<comment type="caution">
    <text evidence="1">The sequence shown here is derived from an EMBL/GenBank/DDBJ whole genome shotgun (WGS) entry which is preliminary data.</text>
</comment>
<dbReference type="Proteomes" id="UP001055879">
    <property type="component" value="Linkage Group LG13"/>
</dbReference>
<reference evidence="2" key="1">
    <citation type="journal article" date="2022" name="Mol. Ecol. Resour.">
        <title>The genomes of chicory, endive, great burdock and yacon provide insights into Asteraceae palaeo-polyploidization history and plant inulin production.</title>
        <authorList>
            <person name="Fan W."/>
            <person name="Wang S."/>
            <person name="Wang H."/>
            <person name="Wang A."/>
            <person name="Jiang F."/>
            <person name="Liu H."/>
            <person name="Zhao H."/>
            <person name="Xu D."/>
            <person name="Zhang Y."/>
        </authorList>
    </citation>
    <scope>NUCLEOTIDE SEQUENCE [LARGE SCALE GENOMIC DNA]</scope>
    <source>
        <strain evidence="2">cv. Niubang</strain>
    </source>
</reference>
<gene>
    <name evidence="1" type="ORF">L6452_36035</name>
</gene>